<evidence type="ECO:0000256" key="1">
    <source>
        <dbReference type="SAM" id="Phobius"/>
    </source>
</evidence>
<dbReference type="Proteomes" id="UP001163828">
    <property type="component" value="Unassembled WGS sequence"/>
</dbReference>
<evidence type="ECO:0000313" key="3">
    <source>
        <dbReference type="Proteomes" id="UP001163828"/>
    </source>
</evidence>
<reference evidence="2" key="1">
    <citation type="submission" date="2022-08" db="EMBL/GenBank/DDBJ databases">
        <authorList>
            <consortium name="DOE Joint Genome Institute"/>
            <person name="Min B."/>
            <person name="Riley R."/>
            <person name="Sierra-Patev S."/>
            <person name="Naranjo-Ortiz M."/>
            <person name="Looney B."/>
            <person name="Konkel Z."/>
            <person name="Slot J.C."/>
            <person name="Sakamoto Y."/>
            <person name="Steenwyk J.L."/>
            <person name="Rokas A."/>
            <person name="Carro J."/>
            <person name="Camarero S."/>
            <person name="Ferreira P."/>
            <person name="Molpeceres G."/>
            <person name="Ruiz-Duenas F.J."/>
            <person name="Serrano A."/>
            <person name="Henrissat B."/>
            <person name="Drula E."/>
            <person name="Hughes K.W."/>
            <person name="Mata J.L."/>
            <person name="Ishikawa N.K."/>
            <person name="Vargas-Isla R."/>
            <person name="Ushijima S."/>
            <person name="Smith C.A."/>
            <person name="Ahrendt S."/>
            <person name="Andreopoulos W."/>
            <person name="He G."/>
            <person name="Labutti K."/>
            <person name="Lipzen A."/>
            <person name="Ng V."/>
            <person name="Sandor L."/>
            <person name="Barry K."/>
            <person name="Martinez A.T."/>
            <person name="Xiao Y."/>
            <person name="Gibbons J.G."/>
            <person name="Terashima K."/>
            <person name="Hibbett D.S."/>
            <person name="Grigoriev I.V."/>
        </authorList>
    </citation>
    <scope>NUCLEOTIDE SEQUENCE</scope>
    <source>
        <strain evidence="2">TFB10827</strain>
    </source>
</reference>
<accession>A0ABQ8Q5M6</accession>
<proteinExistence type="predicted"/>
<keyword evidence="1" id="KW-1133">Transmembrane helix</keyword>
<gene>
    <name evidence="2" type="ORF">F5050DRAFT_642440</name>
</gene>
<evidence type="ECO:0000313" key="2">
    <source>
        <dbReference type="EMBL" id="KAJ3993809.1"/>
    </source>
</evidence>
<dbReference type="EMBL" id="MU790741">
    <property type="protein sequence ID" value="KAJ3993809.1"/>
    <property type="molecule type" value="Genomic_DNA"/>
</dbReference>
<organism evidence="2 3">
    <name type="scientific">Lentinula boryana</name>
    <dbReference type="NCBI Taxonomy" id="40481"/>
    <lineage>
        <taxon>Eukaryota</taxon>
        <taxon>Fungi</taxon>
        <taxon>Dikarya</taxon>
        <taxon>Basidiomycota</taxon>
        <taxon>Agaricomycotina</taxon>
        <taxon>Agaricomycetes</taxon>
        <taxon>Agaricomycetidae</taxon>
        <taxon>Agaricales</taxon>
        <taxon>Marasmiineae</taxon>
        <taxon>Omphalotaceae</taxon>
        <taxon>Lentinula</taxon>
    </lineage>
</organism>
<keyword evidence="3" id="KW-1185">Reference proteome</keyword>
<name>A0ABQ8Q5M6_9AGAR</name>
<sequence>MSFFHSDPTGSRWVRQRFSPNYCKPCTMCRTCFRWLAMVRKCGGASFWLPLRFFCMRRCVYNRRIYDCVHSLGSLASLLTIFLYLLPHHVLAVTVYYCNFIQDEFFYPF</sequence>
<keyword evidence="1" id="KW-0812">Transmembrane</keyword>
<feature type="transmembrane region" description="Helical" evidence="1">
    <location>
        <begin position="65"/>
        <end position="86"/>
    </location>
</feature>
<protein>
    <submittedName>
        <fullName evidence="2">Uncharacterized protein</fullName>
    </submittedName>
</protein>
<comment type="caution">
    <text evidence="2">The sequence shown here is derived from an EMBL/GenBank/DDBJ whole genome shotgun (WGS) entry which is preliminary data.</text>
</comment>
<keyword evidence="1" id="KW-0472">Membrane</keyword>